<dbReference type="RefSeq" id="WP_073197992.1">
    <property type="nucleotide sequence ID" value="NZ_FRBN01000010.1"/>
</dbReference>
<evidence type="ECO:0000313" key="2">
    <source>
        <dbReference type="EMBL" id="SHL31064.1"/>
    </source>
</evidence>
<dbReference type="OrthoDB" id="7864219at2"/>
<gene>
    <name evidence="2" type="ORF">SAMN05444414_11088</name>
</gene>
<feature type="compositionally biased region" description="Polar residues" evidence="1">
    <location>
        <begin position="1"/>
        <end position="12"/>
    </location>
</feature>
<dbReference type="Proteomes" id="UP000184191">
    <property type="component" value="Unassembled WGS sequence"/>
</dbReference>
<organism evidence="2 3">
    <name type="scientific">Roseovarius marisflavi</name>
    <dbReference type="NCBI Taxonomy" id="1054996"/>
    <lineage>
        <taxon>Bacteria</taxon>
        <taxon>Pseudomonadati</taxon>
        <taxon>Pseudomonadota</taxon>
        <taxon>Alphaproteobacteria</taxon>
        <taxon>Rhodobacterales</taxon>
        <taxon>Roseobacteraceae</taxon>
        <taxon>Roseovarius</taxon>
    </lineage>
</organism>
<keyword evidence="3" id="KW-1185">Reference proteome</keyword>
<dbReference type="EMBL" id="FRBN01000010">
    <property type="protein sequence ID" value="SHL31064.1"/>
    <property type="molecule type" value="Genomic_DNA"/>
</dbReference>
<protein>
    <submittedName>
        <fullName evidence="2">Uncharacterized protein</fullName>
    </submittedName>
</protein>
<dbReference type="AlphaFoldDB" id="A0A1M6ZKZ3"/>
<dbReference type="STRING" id="1054996.SAMN05444414_11088"/>
<accession>A0A1M6ZKZ3</accession>
<proteinExistence type="predicted"/>
<reference evidence="3" key="1">
    <citation type="submission" date="2016-11" db="EMBL/GenBank/DDBJ databases">
        <authorList>
            <person name="Varghese N."/>
            <person name="Submissions S."/>
        </authorList>
    </citation>
    <scope>NUCLEOTIDE SEQUENCE [LARGE SCALE GENOMIC DNA]</scope>
    <source>
        <strain evidence="3">DSM 29327</strain>
    </source>
</reference>
<feature type="region of interest" description="Disordered" evidence="1">
    <location>
        <begin position="1"/>
        <end position="20"/>
    </location>
</feature>
<evidence type="ECO:0000313" key="3">
    <source>
        <dbReference type="Proteomes" id="UP000184191"/>
    </source>
</evidence>
<evidence type="ECO:0000256" key="1">
    <source>
        <dbReference type="SAM" id="MobiDB-lite"/>
    </source>
</evidence>
<name>A0A1M6ZKZ3_9RHOB</name>
<sequence length="85" mass="9543">MSKVSINQSTDGNGREFRLNAPDQKHTVFIPAELLDDEVGDDCSDADRDAWVENNIEEIVKAAESKIKGGVVRRPFDRIVVREDN</sequence>